<proteinExistence type="predicted"/>
<organism evidence="1 2">
    <name type="scientific">Ectopseudomonas chengduensis</name>
    <dbReference type="NCBI Taxonomy" id="489632"/>
    <lineage>
        <taxon>Bacteria</taxon>
        <taxon>Pseudomonadati</taxon>
        <taxon>Pseudomonadota</taxon>
        <taxon>Gammaproteobacteria</taxon>
        <taxon>Pseudomonadales</taxon>
        <taxon>Pseudomonadaceae</taxon>
        <taxon>Ectopseudomonas</taxon>
    </lineage>
</organism>
<name>A0A1G6PU71_9GAMM</name>
<keyword evidence="2" id="KW-1185">Reference proteome</keyword>
<dbReference type="AlphaFoldDB" id="A0A1G6PU71"/>
<protein>
    <submittedName>
        <fullName evidence="1">Uncharacterized protein</fullName>
    </submittedName>
</protein>
<gene>
    <name evidence="1" type="ORF">SAMN05216576_10797</name>
</gene>
<sequence length="50" mass="5783">MRLRELFKIAQKAGNAPEGVMPDKREAFVYMDVTSSEYRKQAAKLARHSR</sequence>
<evidence type="ECO:0000313" key="1">
    <source>
        <dbReference type="EMBL" id="SDC83629.1"/>
    </source>
</evidence>
<reference evidence="2" key="1">
    <citation type="submission" date="2016-10" db="EMBL/GenBank/DDBJ databases">
        <authorList>
            <person name="Varghese N."/>
            <person name="Submissions S."/>
        </authorList>
    </citation>
    <scope>NUCLEOTIDE SEQUENCE [LARGE SCALE GENOMIC DNA]</scope>
    <source>
        <strain evidence="2">DSM 26382</strain>
    </source>
</reference>
<dbReference type="Proteomes" id="UP000199467">
    <property type="component" value="Unassembled WGS sequence"/>
</dbReference>
<evidence type="ECO:0000313" key="2">
    <source>
        <dbReference type="Proteomes" id="UP000199467"/>
    </source>
</evidence>
<accession>A0A1G6PU71</accession>
<dbReference type="EMBL" id="FMZQ01000007">
    <property type="protein sequence ID" value="SDC83629.1"/>
    <property type="molecule type" value="Genomic_DNA"/>
</dbReference>